<organism evidence="1 2">
    <name type="scientific">Chitinophaga filiformis</name>
    <name type="common">Myxococcus filiformis</name>
    <name type="synonym">Flexibacter filiformis</name>
    <dbReference type="NCBI Taxonomy" id="104663"/>
    <lineage>
        <taxon>Bacteria</taxon>
        <taxon>Pseudomonadati</taxon>
        <taxon>Bacteroidota</taxon>
        <taxon>Chitinophagia</taxon>
        <taxon>Chitinophagales</taxon>
        <taxon>Chitinophagaceae</taxon>
        <taxon>Chitinophaga</taxon>
    </lineage>
</organism>
<sequence>MNKENGIKMKYAALMLGLVCVTACGTAMKLAVPEKFKEQATMQHVHGSRGNKMSFANITTSKIKRGIHIKYPGWGRSFFLENLLWNRAGISKSEVVEKEKAGFRYALTDGKTTVQVYAAEKQIIKTHDFEMPNSPAIFKSFEILQHYEYIFSALISADTTQSVSWELMMTNLYDRASEGDNNPFTFIKQADNGLATNGTDTIIIKPLSIKKTELANGKTGQLPFKLLSGYELSIDGGVIAIIDLIDQNVWFYNELTAEEKLNVSAITTALLARKVHDTKW</sequence>
<protein>
    <submittedName>
        <fullName evidence="1">Uncharacterized protein</fullName>
    </submittedName>
</protein>
<reference evidence="1 2" key="1">
    <citation type="submission" date="2016-10" db="EMBL/GenBank/DDBJ databases">
        <authorList>
            <person name="de Groot N.N."/>
        </authorList>
    </citation>
    <scope>NUCLEOTIDE SEQUENCE [LARGE SCALE GENOMIC DNA]</scope>
    <source>
        <strain evidence="1 2">DSM 527</strain>
    </source>
</reference>
<evidence type="ECO:0000313" key="2">
    <source>
        <dbReference type="Proteomes" id="UP000199045"/>
    </source>
</evidence>
<dbReference type="EMBL" id="FNBN01000001">
    <property type="protein sequence ID" value="SDE94637.1"/>
    <property type="molecule type" value="Genomic_DNA"/>
</dbReference>
<evidence type="ECO:0000313" key="1">
    <source>
        <dbReference type="EMBL" id="SDE94637.1"/>
    </source>
</evidence>
<dbReference type="AlphaFoldDB" id="A0A1G7H2J7"/>
<name>A0A1G7H2J7_CHIFI</name>
<dbReference type="RefSeq" id="WP_089828443.1">
    <property type="nucleotide sequence ID" value="NZ_FNBN01000001.1"/>
</dbReference>
<proteinExistence type="predicted"/>
<dbReference type="OrthoDB" id="1420435at2"/>
<dbReference type="Proteomes" id="UP000199045">
    <property type="component" value="Unassembled WGS sequence"/>
</dbReference>
<gene>
    <name evidence="1" type="ORF">SAMN04488121_101278</name>
</gene>
<accession>A0A1G7H2J7</accession>
<dbReference type="STRING" id="104663.SAMN04488121_101278"/>